<dbReference type="GO" id="GO:0008830">
    <property type="term" value="F:dTDP-4-dehydrorhamnose 3,5-epimerase activity"/>
    <property type="evidence" value="ECO:0007669"/>
    <property type="project" value="UniProtKB-EC"/>
</dbReference>
<dbReference type="PANTHER" id="PTHR21047">
    <property type="entry name" value="DTDP-6-DEOXY-D-GLUCOSE-3,5 EPIMERASE"/>
    <property type="match status" value="1"/>
</dbReference>
<dbReference type="GO" id="GO:0005829">
    <property type="term" value="C:cytosol"/>
    <property type="evidence" value="ECO:0007669"/>
    <property type="project" value="TreeGrafter"/>
</dbReference>
<reference evidence="10 11" key="1">
    <citation type="submission" date="2017-05" db="EMBL/GenBank/DDBJ databases">
        <title>Complete and WGS of Bordetella genogroups.</title>
        <authorList>
            <person name="Spilker T."/>
            <person name="LiPuma J."/>
        </authorList>
    </citation>
    <scope>NUCLEOTIDE SEQUENCE [LARGE SCALE GENOMIC DNA]</scope>
    <source>
        <strain evidence="10 11">AU19157</strain>
    </source>
</reference>
<sequence length="192" mass="21026">MSNLEIRPCALPGVHTVHRGAHADDRGYFERLFCADTLREAGWDGPIAHVNHSLTIHPGTVRGMHMQLAPHAEMKLVMCLRGELWDVAVDMRKGSPTFLQWHAEKLSATNGVALLVPEGFAHGFQALAPDTELVYCNTRAYAPGAEAGLHPLDPRVGISWPLPVRNMSPKDAERAFLGEAFMGYDIPVKNAG</sequence>
<dbReference type="KEGG" id="bgv:CAL12_11770"/>
<proteinExistence type="predicted"/>
<evidence type="ECO:0000256" key="8">
    <source>
        <dbReference type="PIRSR" id="PIRSR600888-1"/>
    </source>
</evidence>
<feature type="active site" description="Proton donor" evidence="8">
    <location>
        <position position="135"/>
    </location>
</feature>
<protein>
    <recommendedName>
        <fullName evidence="4">dTDP-4-dehydrorhamnose 3,5-epimerase</fullName>
        <ecNumber evidence="3">5.1.3.13</ecNumber>
    </recommendedName>
    <alternativeName>
        <fullName evidence="6">Thymidine diphospho-4-keto-rhamnose 3,5-epimerase</fullName>
    </alternativeName>
    <alternativeName>
        <fullName evidence="5">dTDP-4-keto-6-deoxyglucose 3,5-epimerase</fullName>
    </alternativeName>
    <alternativeName>
        <fullName evidence="7">dTDP-6-deoxy-D-xylo-4-hexulose 3,5-epimerase</fullName>
    </alternativeName>
</protein>
<dbReference type="EC" id="5.1.3.13" evidence="3"/>
<dbReference type="OrthoDB" id="9800680at2"/>
<feature type="site" description="Participates in a stacking interaction with the thymidine ring of dTDP-4-oxo-6-deoxyglucose" evidence="9">
    <location>
        <position position="141"/>
    </location>
</feature>
<gene>
    <name evidence="10" type="ORF">CAL12_11770</name>
</gene>
<evidence type="ECO:0000256" key="4">
    <source>
        <dbReference type="ARBA" id="ARBA00019595"/>
    </source>
</evidence>
<dbReference type="GO" id="GO:0000271">
    <property type="term" value="P:polysaccharide biosynthetic process"/>
    <property type="evidence" value="ECO:0007669"/>
    <property type="project" value="TreeGrafter"/>
</dbReference>
<evidence type="ECO:0000256" key="7">
    <source>
        <dbReference type="ARBA" id="ARBA00033311"/>
    </source>
</evidence>
<dbReference type="STRING" id="1416806.CAL12_11770"/>
<dbReference type="CDD" id="cd00438">
    <property type="entry name" value="cupin_RmlC"/>
    <property type="match status" value="1"/>
</dbReference>
<dbReference type="AlphaFoldDB" id="A0A1W6YK46"/>
<feature type="active site" description="Proton acceptor" evidence="8">
    <location>
        <position position="65"/>
    </location>
</feature>
<dbReference type="InterPro" id="IPR000888">
    <property type="entry name" value="RmlC-like"/>
</dbReference>
<dbReference type="RefSeq" id="WP_086064604.1">
    <property type="nucleotide sequence ID" value="NZ_CP021108.1"/>
</dbReference>
<evidence type="ECO:0000256" key="1">
    <source>
        <dbReference type="ARBA" id="ARBA00001298"/>
    </source>
</evidence>
<dbReference type="SUPFAM" id="SSF51182">
    <property type="entry name" value="RmlC-like cupins"/>
    <property type="match status" value="1"/>
</dbReference>
<dbReference type="InterPro" id="IPR014710">
    <property type="entry name" value="RmlC-like_jellyroll"/>
</dbReference>
<comment type="function">
    <text evidence="2">Catalyzes the epimerization of the C3' and C5'positions of dTDP-6-deoxy-D-xylo-4-hexulose, forming dTDP-6-deoxy-L-lyxo-4-hexulose.</text>
</comment>
<evidence type="ECO:0000256" key="3">
    <source>
        <dbReference type="ARBA" id="ARBA00012098"/>
    </source>
</evidence>
<accession>A0A1W6YK46</accession>
<evidence type="ECO:0000256" key="5">
    <source>
        <dbReference type="ARBA" id="ARBA00029758"/>
    </source>
</evidence>
<dbReference type="Gene3D" id="2.60.120.10">
    <property type="entry name" value="Jelly Rolls"/>
    <property type="match status" value="1"/>
</dbReference>
<evidence type="ECO:0000256" key="9">
    <source>
        <dbReference type="PIRSR" id="PIRSR600888-3"/>
    </source>
</evidence>
<organism evidence="10 11">
    <name type="scientific">Bordetella genomosp. 8</name>
    <dbReference type="NCBI Taxonomy" id="1416806"/>
    <lineage>
        <taxon>Bacteria</taxon>
        <taxon>Pseudomonadati</taxon>
        <taxon>Pseudomonadota</taxon>
        <taxon>Betaproteobacteria</taxon>
        <taxon>Burkholderiales</taxon>
        <taxon>Alcaligenaceae</taxon>
        <taxon>Bordetella</taxon>
    </lineage>
</organism>
<keyword evidence="11" id="KW-1185">Reference proteome</keyword>
<dbReference type="PANTHER" id="PTHR21047:SF2">
    <property type="entry name" value="THYMIDINE DIPHOSPHO-4-KETO-RHAMNOSE 3,5-EPIMERASE"/>
    <property type="match status" value="1"/>
</dbReference>
<name>A0A1W6YK46_9BORD</name>
<dbReference type="GO" id="GO:0019305">
    <property type="term" value="P:dTDP-rhamnose biosynthetic process"/>
    <property type="evidence" value="ECO:0007669"/>
    <property type="project" value="TreeGrafter"/>
</dbReference>
<dbReference type="Proteomes" id="UP000194151">
    <property type="component" value="Chromosome"/>
</dbReference>
<evidence type="ECO:0000256" key="2">
    <source>
        <dbReference type="ARBA" id="ARBA00001997"/>
    </source>
</evidence>
<comment type="catalytic activity">
    <reaction evidence="1">
        <text>dTDP-4-dehydro-6-deoxy-alpha-D-glucose = dTDP-4-dehydro-beta-L-rhamnose</text>
        <dbReference type="Rhea" id="RHEA:16969"/>
        <dbReference type="ChEBI" id="CHEBI:57649"/>
        <dbReference type="ChEBI" id="CHEBI:62830"/>
        <dbReference type="EC" id="5.1.3.13"/>
    </reaction>
</comment>
<evidence type="ECO:0000313" key="10">
    <source>
        <dbReference type="EMBL" id="ARP81411.1"/>
    </source>
</evidence>
<evidence type="ECO:0000313" key="11">
    <source>
        <dbReference type="Proteomes" id="UP000194151"/>
    </source>
</evidence>
<dbReference type="EMBL" id="CP021108">
    <property type="protein sequence ID" value="ARP81411.1"/>
    <property type="molecule type" value="Genomic_DNA"/>
</dbReference>
<dbReference type="Pfam" id="PF00908">
    <property type="entry name" value="dTDP_sugar_isom"/>
    <property type="match status" value="1"/>
</dbReference>
<dbReference type="InterPro" id="IPR011051">
    <property type="entry name" value="RmlC_Cupin_sf"/>
</dbReference>
<evidence type="ECO:0000256" key="6">
    <source>
        <dbReference type="ARBA" id="ARBA00031424"/>
    </source>
</evidence>